<dbReference type="EMBL" id="JACHXD010000010">
    <property type="protein sequence ID" value="MBB3120644.1"/>
    <property type="molecule type" value="Genomic_DNA"/>
</dbReference>
<dbReference type="Pfam" id="PF01047">
    <property type="entry name" value="MarR"/>
    <property type="match status" value="1"/>
</dbReference>
<keyword evidence="1" id="KW-0805">Transcription regulation</keyword>
<sequence length="176" mass="19153">MAKKRPADAVDKILEQWNRERPELDVAPMGTIGRLKRCAALVQRRLDAVFAAHGLSSWEFDVLATLRRSGAPYCLAPTHLFSALMITSGTMTHRLKGLETRGLVQRLANAEDARSILVQLTDDGLLLIDRAVAAHVDNERRILAPHSGSELAALDASLARLLAVLEPADDGGNSRT</sequence>
<dbReference type="InterPro" id="IPR036390">
    <property type="entry name" value="WH_DNA-bd_sf"/>
</dbReference>
<dbReference type="SMART" id="SM00347">
    <property type="entry name" value="HTH_MARR"/>
    <property type="match status" value="1"/>
</dbReference>
<keyword evidence="2 5" id="KW-0238">DNA-binding</keyword>
<dbReference type="AlphaFoldDB" id="A0A7W5BCH2"/>
<evidence type="ECO:0000256" key="2">
    <source>
        <dbReference type="ARBA" id="ARBA00023125"/>
    </source>
</evidence>
<dbReference type="InterPro" id="IPR036388">
    <property type="entry name" value="WH-like_DNA-bd_sf"/>
</dbReference>
<keyword evidence="6" id="KW-1185">Reference proteome</keyword>
<keyword evidence="3" id="KW-0804">Transcription</keyword>
<evidence type="ECO:0000313" key="6">
    <source>
        <dbReference type="Proteomes" id="UP000541535"/>
    </source>
</evidence>
<evidence type="ECO:0000259" key="4">
    <source>
        <dbReference type="PROSITE" id="PS50995"/>
    </source>
</evidence>
<proteinExistence type="predicted"/>
<dbReference type="RefSeq" id="WP_183442407.1">
    <property type="nucleotide sequence ID" value="NZ_JACHXD010000010.1"/>
</dbReference>
<gene>
    <name evidence="5" type="ORF">FHS03_003711</name>
</gene>
<dbReference type="PROSITE" id="PS50995">
    <property type="entry name" value="HTH_MARR_2"/>
    <property type="match status" value="1"/>
</dbReference>
<organism evidence="5 6">
    <name type="scientific">Pseudoduganella violacea</name>
    <dbReference type="NCBI Taxonomy" id="1715466"/>
    <lineage>
        <taxon>Bacteria</taxon>
        <taxon>Pseudomonadati</taxon>
        <taxon>Pseudomonadota</taxon>
        <taxon>Betaproteobacteria</taxon>
        <taxon>Burkholderiales</taxon>
        <taxon>Oxalobacteraceae</taxon>
        <taxon>Telluria group</taxon>
        <taxon>Pseudoduganella</taxon>
    </lineage>
</organism>
<comment type="caution">
    <text evidence="5">The sequence shown here is derived from an EMBL/GenBank/DDBJ whole genome shotgun (WGS) entry which is preliminary data.</text>
</comment>
<dbReference type="PANTHER" id="PTHR42756">
    <property type="entry name" value="TRANSCRIPTIONAL REGULATOR, MARR"/>
    <property type="match status" value="1"/>
</dbReference>
<dbReference type="GO" id="GO:0003700">
    <property type="term" value="F:DNA-binding transcription factor activity"/>
    <property type="evidence" value="ECO:0007669"/>
    <property type="project" value="InterPro"/>
</dbReference>
<dbReference type="InterPro" id="IPR000835">
    <property type="entry name" value="HTH_MarR-typ"/>
</dbReference>
<dbReference type="Proteomes" id="UP000541535">
    <property type="component" value="Unassembled WGS sequence"/>
</dbReference>
<reference evidence="5 6" key="1">
    <citation type="submission" date="2020-08" db="EMBL/GenBank/DDBJ databases">
        <title>Genomic Encyclopedia of Type Strains, Phase III (KMG-III): the genomes of soil and plant-associated and newly described type strains.</title>
        <authorList>
            <person name="Whitman W."/>
        </authorList>
    </citation>
    <scope>NUCLEOTIDE SEQUENCE [LARGE SCALE GENOMIC DNA]</scope>
    <source>
        <strain evidence="5 6">CECT 8897</strain>
    </source>
</reference>
<dbReference type="Gene3D" id="1.10.10.10">
    <property type="entry name" value="Winged helix-like DNA-binding domain superfamily/Winged helix DNA-binding domain"/>
    <property type="match status" value="1"/>
</dbReference>
<evidence type="ECO:0000256" key="3">
    <source>
        <dbReference type="ARBA" id="ARBA00023163"/>
    </source>
</evidence>
<dbReference type="GO" id="GO:0003677">
    <property type="term" value="F:DNA binding"/>
    <property type="evidence" value="ECO:0007669"/>
    <property type="project" value="UniProtKB-KW"/>
</dbReference>
<accession>A0A7W5BCH2</accession>
<feature type="domain" description="HTH marR-type" evidence="4">
    <location>
        <begin position="28"/>
        <end position="163"/>
    </location>
</feature>
<dbReference type="PRINTS" id="PR00598">
    <property type="entry name" value="HTHMARR"/>
</dbReference>
<evidence type="ECO:0000313" key="5">
    <source>
        <dbReference type="EMBL" id="MBB3120644.1"/>
    </source>
</evidence>
<name>A0A7W5BCH2_9BURK</name>
<dbReference type="PANTHER" id="PTHR42756:SF1">
    <property type="entry name" value="TRANSCRIPTIONAL REPRESSOR OF EMRAB OPERON"/>
    <property type="match status" value="1"/>
</dbReference>
<dbReference type="SUPFAM" id="SSF46785">
    <property type="entry name" value="Winged helix' DNA-binding domain"/>
    <property type="match status" value="1"/>
</dbReference>
<evidence type="ECO:0000256" key="1">
    <source>
        <dbReference type="ARBA" id="ARBA00023015"/>
    </source>
</evidence>
<protein>
    <submittedName>
        <fullName evidence="5">DNA-binding MarR family transcriptional regulator</fullName>
    </submittedName>
</protein>